<accession>A0ABR1KJV9</accession>
<proteinExistence type="predicted"/>
<name>A0ABR1KJV9_9PEZI</name>
<gene>
    <name evidence="2" type="ORF">IWZ03DRAFT_406977</name>
</gene>
<dbReference type="Proteomes" id="UP001363622">
    <property type="component" value="Unassembled WGS sequence"/>
</dbReference>
<reference evidence="2 3" key="1">
    <citation type="submission" date="2024-04" db="EMBL/GenBank/DDBJ databases">
        <title>Phyllosticta paracitricarpa is synonymous to the EU quarantine fungus P. citricarpa based on phylogenomic analyses.</title>
        <authorList>
            <consortium name="Lawrence Berkeley National Laboratory"/>
            <person name="Van Ingen-Buijs V.A."/>
            <person name="Van Westerhoven A.C."/>
            <person name="Haridas S."/>
            <person name="Skiadas P."/>
            <person name="Martin F."/>
            <person name="Groenewald J.Z."/>
            <person name="Crous P.W."/>
            <person name="Seidl M.F."/>
        </authorList>
    </citation>
    <scope>NUCLEOTIDE SEQUENCE [LARGE SCALE GENOMIC DNA]</scope>
    <source>
        <strain evidence="2 3">CBS 123371</strain>
    </source>
</reference>
<evidence type="ECO:0000313" key="3">
    <source>
        <dbReference type="Proteomes" id="UP001363622"/>
    </source>
</evidence>
<evidence type="ECO:0000256" key="1">
    <source>
        <dbReference type="SAM" id="MobiDB-lite"/>
    </source>
</evidence>
<sequence length="841" mass="93859">MSAGRGLLRICRMPLLCTPRGGRNRRRQHQTPYSHIQVVRNHDGPSSRADPETLFRYIPSENEVTSLRNTRPLDSSTSSIVASGQTFADIARSGAPRPQNDDLHRQRSSSGLMRMRPKQKNWKPLDLSGIDIYAERSPLAGMSDSSTPFESDSLGNSFAPDSAISKETSGCFGEVLSRDPSMPSMAQPEPHIQTMAYAENSHATFPQNQDLDEILQTFGQRLPDPVWLRANEGKSSGQVKFIQHPSRDVTAHRWSAQNFEWQEIGRYSCNRKFMDGDVISPLFLQHVEADPSRPQSLKYFAKLANDYSGYIQSRPPSLDSTPLTYAPRPNLNFNPSLHDPARYDSLSSVATSHNALELPSLTHLSLADRPAVVQASRTLRTNSMNMHLQGLGAAEDDPFTESISPRNSRAFVPSPDALRSTTAVQDANMMDFGFRFPPPGIPIRQRDDSIYDASDRDDTSVISSDRRAFFANQERKRTEQMRQSVLNPGAQTNSGNLTMGNFQRMQPQRMSYTQIREAMIYEEMRSREPVTAVFAPADYQAPVILQRGGGDAQHSQTDESRARMREYLNRTANELPSRSTSYLTPMDSVNSDSTEPMSRSFEHPTSHSLIPRDVVRPNSSISQASRGGMLRSSDPDFDQAQSTALVFNAINTELTPQNFDGPFFENTEPSPNNPNVHRTIHKSPEEEFEEWWTSGSTYQRQKDYVDSVNAAGTGHGSSAVTNQLLVSLYERLRFYVREPGAKPKPGDYFAPFGKPPDWCIDRGRGGKQSFFGEDYGEVPKRIGRDPRFKPTFGQFATPYNTDPGALNWTGAEEESFSFNANPGGVASLGARIGQAGSHFRN</sequence>
<feature type="compositionally biased region" description="Polar residues" evidence="1">
    <location>
        <begin position="574"/>
        <end position="597"/>
    </location>
</feature>
<keyword evidence="3" id="KW-1185">Reference proteome</keyword>
<dbReference type="EMBL" id="JBBPHU010000007">
    <property type="protein sequence ID" value="KAK7515388.1"/>
    <property type="molecule type" value="Genomic_DNA"/>
</dbReference>
<evidence type="ECO:0000313" key="2">
    <source>
        <dbReference type="EMBL" id="KAK7515388.1"/>
    </source>
</evidence>
<feature type="region of interest" description="Disordered" evidence="1">
    <location>
        <begin position="91"/>
        <end position="116"/>
    </location>
</feature>
<feature type="region of interest" description="Disordered" evidence="1">
    <location>
        <begin position="574"/>
        <end position="612"/>
    </location>
</feature>
<comment type="caution">
    <text evidence="2">The sequence shown here is derived from an EMBL/GenBank/DDBJ whole genome shotgun (WGS) entry which is preliminary data.</text>
</comment>
<organism evidence="2 3">
    <name type="scientific">Phyllosticta citriasiana</name>
    <dbReference type="NCBI Taxonomy" id="595635"/>
    <lineage>
        <taxon>Eukaryota</taxon>
        <taxon>Fungi</taxon>
        <taxon>Dikarya</taxon>
        <taxon>Ascomycota</taxon>
        <taxon>Pezizomycotina</taxon>
        <taxon>Dothideomycetes</taxon>
        <taxon>Dothideomycetes incertae sedis</taxon>
        <taxon>Botryosphaeriales</taxon>
        <taxon>Phyllostictaceae</taxon>
        <taxon>Phyllosticta</taxon>
    </lineage>
</organism>
<protein>
    <submittedName>
        <fullName evidence="2">Uncharacterized protein</fullName>
    </submittedName>
</protein>